<dbReference type="HOGENOM" id="CLU_2233563_0_0_14"/>
<dbReference type="EMBL" id="CP006771">
    <property type="protein sequence ID" value="AGX88829.1"/>
    <property type="molecule type" value="Genomic_DNA"/>
</dbReference>
<evidence type="ECO:0000313" key="1">
    <source>
        <dbReference type="EMBL" id="AGX88829.1"/>
    </source>
</evidence>
<reference evidence="1 2" key="1">
    <citation type="journal article" date="2013" name="Genome Announc.">
        <title>Genome Sequence of Mycoplasma parvum (Formerly Eperythrozoon parvum), a Diminutive Hemoplasma of the Pig.</title>
        <authorList>
            <person name="do Nascimento N.C."/>
            <person name="Dos Santos A.P."/>
            <person name="Chu Y."/>
            <person name="Guimaraes A.M."/>
            <person name="Pagliaro A."/>
            <person name="Messick J.B."/>
        </authorList>
    </citation>
    <scope>NUCLEOTIDE SEQUENCE [LARGE SCALE GENOMIC DNA]</scope>
    <source>
        <strain evidence="1 2">Indiana</strain>
    </source>
</reference>
<keyword evidence="2" id="KW-1185">Reference proteome</keyword>
<gene>
    <name evidence="1" type="ORF">PRV_00220</name>
</gene>
<sequence>MPNIIGEEDQMEEIDDICDSIDTLWSSDKQLLNEKEGLLIRGHQDKVKELIKFNWDDLLKSPNYRNQNIQNSDFILDEFNFLSLQNCQVKKEKNNDWIEIKCLLT</sequence>
<organism evidence="1 2">
    <name type="scientific">Mycoplasma parvum str. Indiana</name>
    <dbReference type="NCBI Taxonomy" id="1403316"/>
    <lineage>
        <taxon>Bacteria</taxon>
        <taxon>Bacillati</taxon>
        <taxon>Mycoplasmatota</taxon>
        <taxon>Mollicutes</taxon>
        <taxon>Mycoplasmataceae</taxon>
        <taxon>Mycoplasma</taxon>
    </lineage>
</organism>
<name>U5NFB7_9MOLU</name>
<dbReference type="KEGG" id="mpv:PRV_00220"/>
<protein>
    <submittedName>
        <fullName evidence="1">Uncharacterized protein</fullName>
    </submittedName>
</protein>
<dbReference type="AlphaFoldDB" id="U5NFB7"/>
<accession>U5NFB7</accession>
<dbReference type="Proteomes" id="UP000017119">
    <property type="component" value="Chromosome"/>
</dbReference>
<dbReference type="PATRIC" id="fig|1403316.3.peg.35"/>
<evidence type="ECO:0000313" key="2">
    <source>
        <dbReference type="Proteomes" id="UP000017119"/>
    </source>
</evidence>
<proteinExistence type="predicted"/>
<dbReference type="STRING" id="1403316.PRV_00220"/>